<dbReference type="InterPro" id="IPR036188">
    <property type="entry name" value="FAD/NAD-bd_sf"/>
</dbReference>
<keyword evidence="5" id="KW-1185">Reference proteome</keyword>
<keyword evidence="2" id="KW-1133">Transmembrane helix</keyword>
<evidence type="ECO:0000256" key="1">
    <source>
        <dbReference type="ARBA" id="ARBA00023002"/>
    </source>
</evidence>
<keyword evidence="2" id="KW-0812">Transmembrane</keyword>
<keyword evidence="2" id="KW-0472">Membrane</keyword>
<evidence type="ECO:0000313" key="4">
    <source>
        <dbReference type="EMBL" id="QKZ06248.1"/>
    </source>
</evidence>
<keyword evidence="1" id="KW-0560">Oxidoreductase</keyword>
<protein>
    <submittedName>
        <fullName evidence="4">FAD-binding oxidoreductase</fullName>
    </submittedName>
</protein>
<dbReference type="Proteomes" id="UP000509568">
    <property type="component" value="Chromosome"/>
</dbReference>
<proteinExistence type="predicted"/>
<organism evidence="4 5">
    <name type="scientific">Pseudomonas eucalypticola</name>
    <dbReference type="NCBI Taxonomy" id="2599595"/>
    <lineage>
        <taxon>Bacteria</taxon>
        <taxon>Pseudomonadati</taxon>
        <taxon>Pseudomonadota</taxon>
        <taxon>Gammaproteobacteria</taxon>
        <taxon>Pseudomonadales</taxon>
        <taxon>Pseudomonadaceae</taxon>
        <taxon>Pseudomonas</taxon>
    </lineage>
</organism>
<dbReference type="EMBL" id="CP056030">
    <property type="protein sequence ID" value="QKZ06248.1"/>
    <property type="molecule type" value="Genomic_DNA"/>
</dbReference>
<evidence type="ECO:0000313" key="5">
    <source>
        <dbReference type="Proteomes" id="UP000509568"/>
    </source>
</evidence>
<sequence length="373" mass="42404">MSTHAPPYDAVIIGGGFYGAAIAVYLAAQRGFRHTLLVEREPALMLRASYNNQARVHNGYHYPRSYTTAYRSRVNLPRFVRDWPLAVRQDFTKLYAIARHNSKLTARQFERFCRDIGAPVQQAPASLRELFQARLIEDVFAVQEYAFDSTRLAEWALRELDRFAVQVHYRTRALAVDKTPDGLRVQLENERGDKTHVDSRYVFNCSYSGTNQLAGDFPGVSTPLKQEITEMALMAMPAPLAGLGITVMDGPFFSLMPFPARGLHTLSHVRFTPHLSWQDKPGLDPYRKLRDYARVSRVDRMVRDVARYIPAVADARHVDSLYEVKTVLQRNEADDGRPILFERHATLPGCFSVLGGKIDNLYDVLEKLDDEAL</sequence>
<dbReference type="SUPFAM" id="SSF51905">
    <property type="entry name" value="FAD/NAD(P)-binding domain"/>
    <property type="match status" value="1"/>
</dbReference>
<dbReference type="KEGG" id="pez:HWQ56_21695"/>
<evidence type="ECO:0000259" key="3">
    <source>
        <dbReference type="Pfam" id="PF01266"/>
    </source>
</evidence>
<dbReference type="InterPro" id="IPR006076">
    <property type="entry name" value="FAD-dep_OxRdtase"/>
</dbReference>
<dbReference type="RefSeq" id="WP_158158104.1">
    <property type="nucleotide sequence ID" value="NZ_CP056030.1"/>
</dbReference>
<dbReference type="GO" id="GO:0016491">
    <property type="term" value="F:oxidoreductase activity"/>
    <property type="evidence" value="ECO:0007669"/>
    <property type="project" value="UniProtKB-KW"/>
</dbReference>
<feature type="domain" description="FAD dependent oxidoreductase" evidence="3">
    <location>
        <begin position="9"/>
        <end position="317"/>
    </location>
</feature>
<gene>
    <name evidence="4" type="ORF">HWQ56_21695</name>
</gene>
<dbReference type="Pfam" id="PF01266">
    <property type="entry name" value="DAO"/>
    <property type="match status" value="1"/>
</dbReference>
<feature type="transmembrane region" description="Helical" evidence="2">
    <location>
        <begin position="6"/>
        <end position="28"/>
    </location>
</feature>
<reference evidence="4 5" key="1">
    <citation type="submission" date="2020-06" db="EMBL/GenBank/DDBJ databases">
        <title>Pseudomonas eucalypticola sp. nov., an endophyte of Eucalyptus dunnii leaves with biocontrol ability of eucalyptus leaf blight.</title>
        <authorList>
            <person name="Liu Y."/>
            <person name="Song Z."/>
            <person name="Zeng H."/>
            <person name="Lu M."/>
            <person name="Wang X."/>
            <person name="Lian X."/>
            <person name="Zhang Q."/>
        </authorList>
    </citation>
    <scope>NUCLEOTIDE SEQUENCE [LARGE SCALE GENOMIC DNA]</scope>
    <source>
        <strain evidence="4 5">NP-1</strain>
    </source>
</reference>
<accession>A0A7D5HQN1</accession>
<evidence type="ECO:0000256" key="2">
    <source>
        <dbReference type="SAM" id="Phobius"/>
    </source>
</evidence>
<dbReference type="Gene3D" id="3.30.9.10">
    <property type="entry name" value="D-Amino Acid Oxidase, subunit A, domain 2"/>
    <property type="match status" value="1"/>
</dbReference>
<dbReference type="AlphaFoldDB" id="A0A7D5HQN1"/>
<dbReference type="Gene3D" id="3.50.50.60">
    <property type="entry name" value="FAD/NAD(P)-binding domain"/>
    <property type="match status" value="1"/>
</dbReference>
<name>A0A7D5HQN1_9PSED</name>